<dbReference type="PANTHER" id="PTHR30622:SF3">
    <property type="entry name" value="UNDECAPRENYL-DIPHOSPHATASE"/>
    <property type="match status" value="1"/>
</dbReference>
<accession>A0A7X0H330</accession>
<keyword evidence="10 14" id="KW-0046">Antibiotic resistance</keyword>
<keyword evidence="14" id="KW-0961">Cell wall biogenesis/degradation</keyword>
<evidence type="ECO:0000256" key="11">
    <source>
        <dbReference type="ARBA" id="ARBA00032707"/>
    </source>
</evidence>
<protein>
    <recommendedName>
        <fullName evidence="4 14">Undecaprenyl-diphosphatase</fullName>
        <ecNumber evidence="3 14">3.6.1.27</ecNumber>
    </recommendedName>
    <alternativeName>
        <fullName evidence="12 14">Bacitracin resistance protein</fullName>
    </alternativeName>
    <alternativeName>
        <fullName evidence="11 14">Undecaprenyl pyrophosphate phosphatase</fullName>
    </alternativeName>
</protein>
<dbReference type="RefSeq" id="WP_184675462.1">
    <property type="nucleotide sequence ID" value="NZ_JACHGY010000001.1"/>
</dbReference>
<keyword evidence="14" id="KW-0133">Cell shape</keyword>
<dbReference type="PANTHER" id="PTHR30622">
    <property type="entry name" value="UNDECAPRENYL-DIPHOSPHATASE"/>
    <property type="match status" value="1"/>
</dbReference>
<evidence type="ECO:0000313" key="16">
    <source>
        <dbReference type="Proteomes" id="UP000541810"/>
    </source>
</evidence>
<evidence type="ECO:0000256" key="7">
    <source>
        <dbReference type="ARBA" id="ARBA00022801"/>
    </source>
</evidence>
<organism evidence="15 16">
    <name type="scientific">Algisphaera agarilytica</name>
    <dbReference type="NCBI Taxonomy" id="1385975"/>
    <lineage>
        <taxon>Bacteria</taxon>
        <taxon>Pseudomonadati</taxon>
        <taxon>Planctomycetota</taxon>
        <taxon>Phycisphaerae</taxon>
        <taxon>Phycisphaerales</taxon>
        <taxon>Phycisphaeraceae</taxon>
        <taxon>Algisphaera</taxon>
    </lineage>
</organism>
<dbReference type="EC" id="3.6.1.27" evidence="3 14"/>
<dbReference type="HAMAP" id="MF_01006">
    <property type="entry name" value="Undec_diphosphatase"/>
    <property type="match status" value="1"/>
</dbReference>
<keyword evidence="16" id="KW-1185">Reference proteome</keyword>
<evidence type="ECO:0000256" key="10">
    <source>
        <dbReference type="ARBA" id="ARBA00023251"/>
    </source>
</evidence>
<feature type="transmembrane region" description="Helical" evidence="14">
    <location>
        <begin position="89"/>
        <end position="111"/>
    </location>
</feature>
<dbReference type="GO" id="GO:0005886">
    <property type="term" value="C:plasma membrane"/>
    <property type="evidence" value="ECO:0007669"/>
    <property type="project" value="UniProtKB-SubCell"/>
</dbReference>
<evidence type="ECO:0000313" key="15">
    <source>
        <dbReference type="EMBL" id="MBB6428378.1"/>
    </source>
</evidence>
<dbReference type="GO" id="GO:0008360">
    <property type="term" value="P:regulation of cell shape"/>
    <property type="evidence" value="ECO:0007669"/>
    <property type="project" value="UniProtKB-KW"/>
</dbReference>
<gene>
    <name evidence="14" type="primary">uppP</name>
    <name evidence="15" type="ORF">HNQ40_000184</name>
</gene>
<reference evidence="15 16" key="1">
    <citation type="submission" date="2020-08" db="EMBL/GenBank/DDBJ databases">
        <title>Genomic Encyclopedia of Type Strains, Phase IV (KMG-IV): sequencing the most valuable type-strain genomes for metagenomic binning, comparative biology and taxonomic classification.</title>
        <authorList>
            <person name="Goeker M."/>
        </authorList>
    </citation>
    <scope>NUCLEOTIDE SEQUENCE [LARGE SCALE GENOMIC DNA]</scope>
    <source>
        <strain evidence="15 16">DSM 103725</strain>
    </source>
</reference>
<keyword evidence="8 14" id="KW-1133">Transmembrane helix</keyword>
<keyword evidence="5 14" id="KW-1003">Cell membrane</keyword>
<dbReference type="GO" id="GO:0071555">
    <property type="term" value="P:cell wall organization"/>
    <property type="evidence" value="ECO:0007669"/>
    <property type="project" value="UniProtKB-KW"/>
</dbReference>
<keyword evidence="6 14" id="KW-0812">Transmembrane</keyword>
<evidence type="ECO:0000256" key="2">
    <source>
        <dbReference type="ARBA" id="ARBA00010621"/>
    </source>
</evidence>
<comment type="subcellular location">
    <subcellularLocation>
        <location evidence="1 14">Cell membrane</location>
        <topology evidence="1 14">Multi-pass membrane protein</topology>
    </subcellularLocation>
</comment>
<comment type="miscellaneous">
    <text evidence="14">Bacitracin is thought to be involved in the inhibition of peptidoglycan synthesis by sequestering undecaprenyl diphosphate, thereby reducing the pool of lipid carrier available.</text>
</comment>
<comment type="caution">
    <text evidence="15">The sequence shown here is derived from an EMBL/GenBank/DDBJ whole genome shotgun (WGS) entry which is preliminary data.</text>
</comment>
<feature type="transmembrane region" description="Helical" evidence="14">
    <location>
        <begin position="247"/>
        <end position="270"/>
    </location>
</feature>
<feature type="transmembrane region" description="Helical" evidence="14">
    <location>
        <begin position="123"/>
        <end position="142"/>
    </location>
</feature>
<dbReference type="EMBL" id="JACHGY010000001">
    <property type="protein sequence ID" value="MBB6428378.1"/>
    <property type="molecule type" value="Genomic_DNA"/>
</dbReference>
<feature type="transmembrane region" description="Helical" evidence="14">
    <location>
        <begin position="49"/>
        <end position="68"/>
    </location>
</feature>
<dbReference type="InterPro" id="IPR003824">
    <property type="entry name" value="UppP"/>
</dbReference>
<keyword evidence="14" id="KW-0573">Peptidoglycan synthesis</keyword>
<proteinExistence type="inferred from homology"/>
<feature type="transmembrane region" description="Helical" evidence="14">
    <location>
        <begin position="204"/>
        <end position="226"/>
    </location>
</feature>
<evidence type="ECO:0000256" key="5">
    <source>
        <dbReference type="ARBA" id="ARBA00022475"/>
    </source>
</evidence>
<comment type="catalytic activity">
    <reaction evidence="13 14">
        <text>di-trans,octa-cis-undecaprenyl diphosphate + H2O = di-trans,octa-cis-undecaprenyl phosphate + phosphate + H(+)</text>
        <dbReference type="Rhea" id="RHEA:28094"/>
        <dbReference type="ChEBI" id="CHEBI:15377"/>
        <dbReference type="ChEBI" id="CHEBI:15378"/>
        <dbReference type="ChEBI" id="CHEBI:43474"/>
        <dbReference type="ChEBI" id="CHEBI:58405"/>
        <dbReference type="ChEBI" id="CHEBI:60392"/>
        <dbReference type="EC" id="3.6.1.27"/>
    </reaction>
</comment>
<sequence length="305" mass="32490">MTWWQAIILGVVEGLTEYLPVSSTGHLLVVQALLGIGTESAEANAAANAYAICIQGGAIIAVLGLYWRRVKQCSIGWAGKVGVGRGDEAGFRIGLNMLVAFMPAAVIGLLFDDWIEEKLFGMWPIVIAWFVGGVAILATVWWKKRKGDTGEKGQGLDAMTWRMALAIGLIQCIAMWPGTSRSLVTIVGGVLVGMSLASAVEFSFLLGVITLCAATVYKAVLDTAVVMVDGQPQEMMMVLAMAEQYGWANMIIGSVAAWASAVAAVTWMVAYLKKHGMEVFGYYRIAIAVIVAGLLLGGVLEASQH</sequence>
<evidence type="ECO:0000256" key="14">
    <source>
        <dbReference type="HAMAP-Rule" id="MF_01006"/>
    </source>
</evidence>
<evidence type="ECO:0000256" key="3">
    <source>
        <dbReference type="ARBA" id="ARBA00012374"/>
    </source>
</evidence>
<keyword evidence="9 14" id="KW-0472">Membrane</keyword>
<evidence type="ECO:0000256" key="9">
    <source>
        <dbReference type="ARBA" id="ARBA00023136"/>
    </source>
</evidence>
<evidence type="ECO:0000256" key="1">
    <source>
        <dbReference type="ARBA" id="ARBA00004651"/>
    </source>
</evidence>
<keyword evidence="7 14" id="KW-0378">Hydrolase</keyword>
<comment type="similarity">
    <text evidence="2 14">Belongs to the UppP family.</text>
</comment>
<evidence type="ECO:0000256" key="4">
    <source>
        <dbReference type="ARBA" id="ARBA00021581"/>
    </source>
</evidence>
<evidence type="ECO:0000256" key="8">
    <source>
        <dbReference type="ARBA" id="ARBA00022989"/>
    </source>
</evidence>
<name>A0A7X0H330_9BACT</name>
<dbReference type="Pfam" id="PF02673">
    <property type="entry name" value="BacA"/>
    <property type="match status" value="1"/>
</dbReference>
<evidence type="ECO:0000256" key="6">
    <source>
        <dbReference type="ARBA" id="ARBA00022692"/>
    </source>
</evidence>
<feature type="transmembrane region" description="Helical" evidence="14">
    <location>
        <begin position="163"/>
        <end position="192"/>
    </location>
</feature>
<evidence type="ECO:0000256" key="13">
    <source>
        <dbReference type="ARBA" id="ARBA00047594"/>
    </source>
</evidence>
<feature type="transmembrane region" description="Helical" evidence="14">
    <location>
        <begin position="282"/>
        <end position="300"/>
    </location>
</feature>
<dbReference type="GO" id="GO:0009252">
    <property type="term" value="P:peptidoglycan biosynthetic process"/>
    <property type="evidence" value="ECO:0007669"/>
    <property type="project" value="UniProtKB-KW"/>
</dbReference>
<evidence type="ECO:0000256" key="12">
    <source>
        <dbReference type="ARBA" id="ARBA00032932"/>
    </source>
</evidence>
<dbReference type="AlphaFoldDB" id="A0A7X0H330"/>
<comment type="function">
    <text evidence="14">Catalyzes the dephosphorylation of undecaprenyl diphosphate (UPP). Confers resistance to bacitracin.</text>
</comment>
<dbReference type="GO" id="GO:0046677">
    <property type="term" value="P:response to antibiotic"/>
    <property type="evidence" value="ECO:0007669"/>
    <property type="project" value="UniProtKB-UniRule"/>
</dbReference>
<dbReference type="GO" id="GO:0050380">
    <property type="term" value="F:undecaprenyl-diphosphatase activity"/>
    <property type="evidence" value="ECO:0007669"/>
    <property type="project" value="UniProtKB-UniRule"/>
</dbReference>
<dbReference type="Proteomes" id="UP000541810">
    <property type="component" value="Unassembled WGS sequence"/>
</dbReference>